<dbReference type="Proteomes" id="UP000240883">
    <property type="component" value="Unassembled WGS sequence"/>
</dbReference>
<reference evidence="1 2" key="1">
    <citation type="journal article" date="2018" name="Front. Microbiol.">
        <title>Genome-Wide Analysis of Corynespora cassiicola Leaf Fall Disease Putative Effectors.</title>
        <authorList>
            <person name="Lopez D."/>
            <person name="Ribeiro S."/>
            <person name="Label P."/>
            <person name="Fumanal B."/>
            <person name="Venisse J.S."/>
            <person name="Kohler A."/>
            <person name="de Oliveira R.R."/>
            <person name="Labutti K."/>
            <person name="Lipzen A."/>
            <person name="Lail K."/>
            <person name="Bauer D."/>
            <person name="Ohm R.A."/>
            <person name="Barry K.W."/>
            <person name="Spatafora J."/>
            <person name="Grigoriev I.V."/>
            <person name="Martin F.M."/>
            <person name="Pujade-Renaud V."/>
        </authorList>
    </citation>
    <scope>NUCLEOTIDE SEQUENCE [LARGE SCALE GENOMIC DNA]</scope>
    <source>
        <strain evidence="1 2">Philippines</strain>
    </source>
</reference>
<evidence type="ECO:0000313" key="1">
    <source>
        <dbReference type="EMBL" id="PSN69946.1"/>
    </source>
</evidence>
<dbReference type="EMBL" id="KZ678132">
    <property type="protein sequence ID" value="PSN69946.1"/>
    <property type="molecule type" value="Genomic_DNA"/>
</dbReference>
<proteinExistence type="predicted"/>
<protein>
    <submittedName>
        <fullName evidence="1">Uncharacterized protein</fullName>
    </submittedName>
</protein>
<dbReference type="AlphaFoldDB" id="A0A2T2NXE2"/>
<sequence length="140" mass="16233">MALEGFRFHFFFFPFPLRRPWGVETHHARCIDYPVLFPYLRPAAFSPLLKRSCLACISPRFGISLFRHEISLCIISWAALFGGNVWNGLTACMAAGAFIDEDNARKWQDGRWLHQWERRCILSLKARYLGTQVPRNPCAD</sequence>
<accession>A0A2T2NXE2</accession>
<name>A0A2T2NXE2_CORCC</name>
<organism evidence="1 2">
    <name type="scientific">Corynespora cassiicola Philippines</name>
    <dbReference type="NCBI Taxonomy" id="1448308"/>
    <lineage>
        <taxon>Eukaryota</taxon>
        <taxon>Fungi</taxon>
        <taxon>Dikarya</taxon>
        <taxon>Ascomycota</taxon>
        <taxon>Pezizomycotina</taxon>
        <taxon>Dothideomycetes</taxon>
        <taxon>Pleosporomycetidae</taxon>
        <taxon>Pleosporales</taxon>
        <taxon>Corynesporascaceae</taxon>
        <taxon>Corynespora</taxon>
    </lineage>
</organism>
<gene>
    <name evidence="1" type="ORF">BS50DRAFT_300943</name>
</gene>
<evidence type="ECO:0000313" key="2">
    <source>
        <dbReference type="Proteomes" id="UP000240883"/>
    </source>
</evidence>
<keyword evidence="2" id="KW-1185">Reference proteome</keyword>